<evidence type="ECO:0000313" key="2">
    <source>
        <dbReference type="Proteomes" id="UP001148838"/>
    </source>
</evidence>
<dbReference type="InterPro" id="IPR001888">
    <property type="entry name" value="Transposase_1"/>
</dbReference>
<gene>
    <name evidence="1" type="ORF">ANN_09526</name>
</gene>
<dbReference type="PANTHER" id="PTHR46060">
    <property type="entry name" value="MARINER MOS1 TRANSPOSASE-LIKE PROTEIN"/>
    <property type="match status" value="1"/>
</dbReference>
<dbReference type="Pfam" id="PF01359">
    <property type="entry name" value="Transposase_1"/>
    <property type="match status" value="1"/>
</dbReference>
<dbReference type="InterPro" id="IPR036397">
    <property type="entry name" value="RNaseH_sf"/>
</dbReference>
<dbReference type="PANTHER" id="PTHR46060:SF1">
    <property type="entry name" value="MARINER MOS1 TRANSPOSASE-LIKE PROTEIN"/>
    <property type="match status" value="1"/>
</dbReference>
<protein>
    <submittedName>
        <fullName evidence="1">Uncharacterized protein</fullName>
    </submittedName>
</protein>
<dbReference type="Gene3D" id="3.30.420.10">
    <property type="entry name" value="Ribonuclease H-like superfamily/Ribonuclease H"/>
    <property type="match status" value="2"/>
</dbReference>
<sequence length="297" mass="34342">MHWRHSGSPVRTKFKQTLSVQKVMCTVFWDRKGILLIDFLPRARRTAAVLTEFGWELFDHPPYSPDLAPSDFHVFLHLKKFSCPPREYNAWCNLPQKGKGVILYSEFIPSNKWITKPNGMTSGEWKEAIKMTANVLKIGWSPIDVVDVNFDIPIEWKESNGKNITLLKLYALKAGFFERKKKEELKALKVADLGDQDKSWCPHKVCRSCVEELRSWKNGKRKSLPFGIPMIWREPTNHGDNCYFCTAIRLIPHGPDIPVLLPPEQIHCHLDPEALKLNLQWIILMNQAMLVMIDVLI</sequence>
<comment type="caution">
    <text evidence="1">The sequence shown here is derived from an EMBL/GenBank/DDBJ whole genome shotgun (WGS) entry which is preliminary data.</text>
</comment>
<dbReference type="EMBL" id="JAJSOF020000005">
    <property type="protein sequence ID" value="KAJ4447519.1"/>
    <property type="molecule type" value="Genomic_DNA"/>
</dbReference>
<reference evidence="1 2" key="1">
    <citation type="journal article" date="2022" name="Allergy">
        <title>Genome assembly and annotation of Periplaneta americana reveal a comprehensive cockroach allergen profile.</title>
        <authorList>
            <person name="Wang L."/>
            <person name="Xiong Q."/>
            <person name="Saelim N."/>
            <person name="Wang L."/>
            <person name="Nong W."/>
            <person name="Wan A.T."/>
            <person name="Shi M."/>
            <person name="Liu X."/>
            <person name="Cao Q."/>
            <person name="Hui J.H.L."/>
            <person name="Sookrung N."/>
            <person name="Leung T.F."/>
            <person name="Tungtrongchitr A."/>
            <person name="Tsui S.K.W."/>
        </authorList>
    </citation>
    <scope>NUCLEOTIDE SEQUENCE [LARGE SCALE GENOMIC DNA]</scope>
    <source>
        <strain evidence="1">PWHHKU_190912</strain>
    </source>
</reference>
<dbReference type="Proteomes" id="UP001148838">
    <property type="component" value="Unassembled WGS sequence"/>
</dbReference>
<keyword evidence="2" id="KW-1185">Reference proteome</keyword>
<accession>A0ABQ8TLJ1</accession>
<organism evidence="1 2">
    <name type="scientific">Periplaneta americana</name>
    <name type="common">American cockroach</name>
    <name type="synonym">Blatta americana</name>
    <dbReference type="NCBI Taxonomy" id="6978"/>
    <lineage>
        <taxon>Eukaryota</taxon>
        <taxon>Metazoa</taxon>
        <taxon>Ecdysozoa</taxon>
        <taxon>Arthropoda</taxon>
        <taxon>Hexapoda</taxon>
        <taxon>Insecta</taxon>
        <taxon>Pterygota</taxon>
        <taxon>Neoptera</taxon>
        <taxon>Polyneoptera</taxon>
        <taxon>Dictyoptera</taxon>
        <taxon>Blattodea</taxon>
        <taxon>Blattoidea</taxon>
        <taxon>Blattidae</taxon>
        <taxon>Blattinae</taxon>
        <taxon>Periplaneta</taxon>
    </lineage>
</organism>
<proteinExistence type="predicted"/>
<dbReference type="InterPro" id="IPR052709">
    <property type="entry name" value="Transposase-MT_Hybrid"/>
</dbReference>
<evidence type="ECO:0000313" key="1">
    <source>
        <dbReference type="EMBL" id="KAJ4447519.1"/>
    </source>
</evidence>
<name>A0ABQ8TLJ1_PERAM</name>